<reference evidence="1" key="1">
    <citation type="journal article" date="2004" name="Nature">
        <title>Genome duplication in the teleost fish Tetraodon nigroviridis reveals the early vertebrate proto-karyotype.</title>
        <authorList>
            <person name="Jaillon O."/>
            <person name="Aury J.-M."/>
            <person name="Brunet F."/>
            <person name="Petit J.-L."/>
            <person name="Stange-Thomann N."/>
            <person name="Mauceli E."/>
            <person name="Bouneau L."/>
            <person name="Fischer C."/>
            <person name="Ozouf-Costaz C."/>
            <person name="Bernot A."/>
            <person name="Nicaud S."/>
            <person name="Jaffe D."/>
            <person name="Fisher S."/>
            <person name="Lutfalla G."/>
            <person name="Dossat C."/>
            <person name="Segurens B."/>
            <person name="Dasilva C."/>
            <person name="Salanoubat M."/>
            <person name="Levy M."/>
            <person name="Boudet N."/>
            <person name="Castellano S."/>
            <person name="Anthouard V."/>
            <person name="Jubin C."/>
            <person name="Castelli V."/>
            <person name="Katinka M."/>
            <person name="Vacherie B."/>
            <person name="Biemont C."/>
            <person name="Skalli Z."/>
            <person name="Cattolico L."/>
            <person name="Poulain J."/>
            <person name="De Berardinis V."/>
            <person name="Cruaud C."/>
            <person name="Duprat S."/>
            <person name="Brottier P."/>
            <person name="Coutanceau J.-P."/>
            <person name="Gouzy J."/>
            <person name="Parra G."/>
            <person name="Lardier G."/>
            <person name="Chapple C."/>
            <person name="McKernan K.J."/>
            <person name="McEwan P."/>
            <person name="Bosak S."/>
            <person name="Kellis M."/>
            <person name="Volff J.-N."/>
            <person name="Guigo R."/>
            <person name="Zody M.C."/>
            <person name="Mesirov J."/>
            <person name="Lindblad-Toh K."/>
            <person name="Birren B."/>
            <person name="Nusbaum C."/>
            <person name="Kahn D."/>
            <person name="Robinson-Rechavi M."/>
            <person name="Laudet V."/>
            <person name="Schachter V."/>
            <person name="Quetier F."/>
            <person name="Saurin W."/>
            <person name="Scarpelli C."/>
            <person name="Wincker P."/>
            <person name="Lander E.S."/>
            <person name="Weissenbach J."/>
            <person name="Roest Crollius H."/>
        </authorList>
    </citation>
    <scope>NUCLEOTIDE SEQUENCE [LARGE SCALE GENOMIC DNA]</scope>
</reference>
<reference evidence="1" key="2">
    <citation type="submission" date="2004-02" db="EMBL/GenBank/DDBJ databases">
        <authorList>
            <consortium name="Genoscope"/>
            <consortium name="Whitehead Institute Centre for Genome Research"/>
        </authorList>
    </citation>
    <scope>NUCLEOTIDE SEQUENCE</scope>
</reference>
<sequence>MHDDPTFESGDRGLDGVRSCLKDQSGEFIQTGTERERTSFTTLLLEEARNPSVSSSLRTSQVLLAELWLVLISDLDLGLPPLMSQRAKPYQTSHHYKLIPQPQEGLHNCPSVVGVAEAPRTPPQALGPQ</sequence>
<dbReference type="EMBL" id="CAAE01015027">
    <property type="protein sequence ID" value="CAG11051.1"/>
    <property type="molecule type" value="Genomic_DNA"/>
</dbReference>
<name>Q4RKN1_TETNG</name>
<dbReference type="KEGG" id="tng:GSTEN00032858G001"/>
<protein>
    <submittedName>
        <fullName evidence="1">(spotted green pufferfish) hypothetical protein</fullName>
    </submittedName>
</protein>
<evidence type="ECO:0000313" key="1">
    <source>
        <dbReference type="EMBL" id="CAG11051.1"/>
    </source>
</evidence>
<gene>
    <name evidence="1" type="ORF">GSTENG00032858001</name>
</gene>
<dbReference type="AlphaFoldDB" id="Q4RKN1"/>
<comment type="caution">
    <text evidence="1">The sequence shown here is derived from an EMBL/GenBank/DDBJ whole genome shotgun (WGS) entry which is preliminary data.</text>
</comment>
<proteinExistence type="predicted"/>
<accession>Q4RKN1</accession>
<organism evidence="1">
    <name type="scientific">Tetraodon nigroviridis</name>
    <name type="common">Spotted green pufferfish</name>
    <name type="synonym">Chelonodon nigroviridis</name>
    <dbReference type="NCBI Taxonomy" id="99883"/>
    <lineage>
        <taxon>Eukaryota</taxon>
        <taxon>Metazoa</taxon>
        <taxon>Chordata</taxon>
        <taxon>Craniata</taxon>
        <taxon>Vertebrata</taxon>
        <taxon>Euteleostomi</taxon>
        <taxon>Actinopterygii</taxon>
        <taxon>Neopterygii</taxon>
        <taxon>Teleostei</taxon>
        <taxon>Neoteleostei</taxon>
        <taxon>Acanthomorphata</taxon>
        <taxon>Eupercaria</taxon>
        <taxon>Tetraodontiformes</taxon>
        <taxon>Tetradontoidea</taxon>
        <taxon>Tetraodontidae</taxon>
        <taxon>Tetraodon</taxon>
    </lineage>
</organism>